<feature type="compositionally biased region" description="Polar residues" evidence="8">
    <location>
        <begin position="41"/>
        <end position="50"/>
    </location>
</feature>
<dbReference type="Gene3D" id="3.40.850.10">
    <property type="entry name" value="Kinesin motor domain"/>
    <property type="match status" value="1"/>
</dbReference>
<sequence length="844" mass="93788">MAFTATSSSAPATPDRMKRSSRLLGVRDPLQSSPRLHVAASHSNPKAVSSSSSDKVTVCVRFKPASSLECYEAYNFAPDGNTLTLSDSHPTVIKRNGKAGREKEYTYRFSGIYRAPDPTLSLYERQIAPLVAKAMAGFNSTIFAYGQTGSGKTHTMSGTSEDVGIIPLAVSGVFAAIEQNPGRQYLLRVSYLEIYNETLRDILQPMKGVLNDKEKPVLHVIEGNVVVRPLREEIVRTPEEVLGLLERGQKNRRTGATDWNERSSRSHCVFTITIESRLGSDIRQSRLTLIDLAGSEKAASNLERLAEGKHINRSLLALGTVIELLSDKNKRPGHIPYRNSKLTHLLENALGGNANIAVICTLSAETHHSSETLESLKFASRCAQVETQAIQGIVTASEKALLQAKEEEITKLREQIELLQSVPSSDLPFETAETVSDQKQQSLQNELADLERRRNKLVDQLRTLNSEILSSHASQSPGNPATIGKVMQRRVSDLIRMQSGKTSQPSDSASNSRRAVSGKILSINEEESDDDVLSADLLKAFKAQRSTDKRNNDMLLARLVDAEASACQTEQMRQEINELRRCLDTETAKSEELRKQLAGRELMENRQSDEVQRLKSEVSRAQAELSSLKVARPILSAPSSNSVLNAEGLPATSPTPIDDHVKLRNKAMSSVMSHPIQQHCADCQRYKEKMKAQETIIQGQQSVNQALMDRVADWQKRVLEQDDLIRRLLPRLQVQEKENVCVSGEADGIKLQRKSSDKIFEGKGRTEPRTLESPQKSRPHQSPSKASLYSGLGPRPLPMSETQESNFSPKSHRRVTIEHDINRLQSINRVDKTRSFFKDVDKLS</sequence>
<evidence type="ECO:0000256" key="8">
    <source>
        <dbReference type="SAM" id="MobiDB-lite"/>
    </source>
</evidence>
<evidence type="ECO:0000313" key="10">
    <source>
        <dbReference type="EMBL" id="GHJ86870.1"/>
    </source>
</evidence>
<evidence type="ECO:0000256" key="3">
    <source>
        <dbReference type="ARBA" id="ARBA00023054"/>
    </source>
</evidence>
<dbReference type="InterPro" id="IPR001752">
    <property type="entry name" value="Kinesin_motor_dom"/>
</dbReference>
<name>A0A8H3TTC2_9TREE</name>
<comment type="caution">
    <text evidence="10">The sequence shown here is derived from an EMBL/GenBank/DDBJ whole genome shotgun (WGS) entry which is preliminary data.</text>
</comment>
<dbReference type="InterPro" id="IPR036961">
    <property type="entry name" value="Kinesin_motor_dom_sf"/>
</dbReference>
<dbReference type="PRINTS" id="PR00380">
    <property type="entry name" value="KINESINHEAVY"/>
</dbReference>
<keyword evidence="6" id="KW-0493">Microtubule</keyword>
<evidence type="ECO:0000259" key="9">
    <source>
        <dbReference type="PROSITE" id="PS50067"/>
    </source>
</evidence>
<keyword evidence="2 5" id="KW-0067">ATP-binding</keyword>
<evidence type="ECO:0000256" key="7">
    <source>
        <dbReference type="SAM" id="Coils"/>
    </source>
</evidence>
<feature type="domain" description="Kinesin motor" evidence="9">
    <location>
        <begin position="55"/>
        <end position="385"/>
    </location>
</feature>
<evidence type="ECO:0000256" key="4">
    <source>
        <dbReference type="ARBA" id="ARBA00023175"/>
    </source>
</evidence>
<dbReference type="PANTHER" id="PTHR47968:SF75">
    <property type="entry name" value="CENTROMERE-ASSOCIATED PROTEIN E"/>
    <property type="match status" value="1"/>
</dbReference>
<dbReference type="PROSITE" id="PS50067">
    <property type="entry name" value="KINESIN_MOTOR_2"/>
    <property type="match status" value="1"/>
</dbReference>
<dbReference type="PANTHER" id="PTHR47968">
    <property type="entry name" value="CENTROMERE PROTEIN E"/>
    <property type="match status" value="1"/>
</dbReference>
<feature type="compositionally biased region" description="Low complexity" evidence="8">
    <location>
        <begin position="1"/>
        <end position="14"/>
    </location>
</feature>
<protein>
    <recommendedName>
        <fullName evidence="6">Kinesin-like protein</fullName>
    </recommendedName>
</protein>
<feature type="compositionally biased region" description="Polar residues" evidence="8">
    <location>
        <begin position="800"/>
        <end position="809"/>
    </location>
</feature>
<dbReference type="GO" id="GO:0003777">
    <property type="term" value="F:microtubule motor activity"/>
    <property type="evidence" value="ECO:0007669"/>
    <property type="project" value="InterPro"/>
</dbReference>
<organism evidence="10 11">
    <name type="scientific">Naganishia liquefaciens</name>
    <dbReference type="NCBI Taxonomy" id="104408"/>
    <lineage>
        <taxon>Eukaryota</taxon>
        <taxon>Fungi</taxon>
        <taxon>Dikarya</taxon>
        <taxon>Basidiomycota</taxon>
        <taxon>Agaricomycotina</taxon>
        <taxon>Tremellomycetes</taxon>
        <taxon>Filobasidiales</taxon>
        <taxon>Filobasidiaceae</taxon>
        <taxon>Naganishia</taxon>
    </lineage>
</organism>
<reference evidence="10" key="1">
    <citation type="submission" date="2020-07" db="EMBL/GenBank/DDBJ databases">
        <title>Draft Genome Sequence of a Deep-Sea Yeast, Naganishia (Cryptococcus) liquefaciens strain N6.</title>
        <authorList>
            <person name="Han Y.W."/>
            <person name="Kajitani R."/>
            <person name="Morimoto H."/>
            <person name="Parhat M."/>
            <person name="Tsubouchi H."/>
            <person name="Bakenova O."/>
            <person name="Ogata M."/>
            <person name="Argunhan B."/>
            <person name="Aoki R."/>
            <person name="Kajiwara S."/>
            <person name="Itoh T."/>
            <person name="Iwasaki H."/>
        </authorList>
    </citation>
    <scope>NUCLEOTIDE SEQUENCE</scope>
    <source>
        <strain evidence="10">N6</strain>
    </source>
</reference>
<feature type="binding site" evidence="5">
    <location>
        <begin position="146"/>
        <end position="153"/>
    </location>
    <ligand>
        <name>ATP</name>
        <dbReference type="ChEBI" id="CHEBI:30616"/>
    </ligand>
</feature>
<accession>A0A8H3TTC2</accession>
<dbReference type="GO" id="GO:0005524">
    <property type="term" value="F:ATP binding"/>
    <property type="evidence" value="ECO:0007669"/>
    <property type="project" value="UniProtKB-UniRule"/>
</dbReference>
<dbReference type="SUPFAM" id="SSF52540">
    <property type="entry name" value="P-loop containing nucleoside triphosphate hydrolases"/>
    <property type="match status" value="1"/>
</dbReference>
<dbReference type="Proteomes" id="UP000620104">
    <property type="component" value="Unassembled WGS sequence"/>
</dbReference>
<evidence type="ECO:0000313" key="11">
    <source>
        <dbReference type="Proteomes" id="UP000620104"/>
    </source>
</evidence>
<dbReference type="GO" id="GO:0007018">
    <property type="term" value="P:microtubule-based movement"/>
    <property type="evidence" value="ECO:0007669"/>
    <property type="project" value="InterPro"/>
</dbReference>
<feature type="compositionally biased region" description="Basic and acidic residues" evidence="8">
    <location>
        <begin position="753"/>
        <end position="770"/>
    </location>
</feature>
<dbReference type="InterPro" id="IPR019821">
    <property type="entry name" value="Kinesin_motor_CS"/>
</dbReference>
<dbReference type="GO" id="GO:0008017">
    <property type="term" value="F:microtubule binding"/>
    <property type="evidence" value="ECO:0007669"/>
    <property type="project" value="InterPro"/>
</dbReference>
<dbReference type="GO" id="GO:0005874">
    <property type="term" value="C:microtubule"/>
    <property type="evidence" value="ECO:0007669"/>
    <property type="project" value="UniProtKB-KW"/>
</dbReference>
<dbReference type="OrthoDB" id="3176171at2759"/>
<feature type="compositionally biased region" description="Polar residues" evidence="8">
    <location>
        <begin position="772"/>
        <end position="787"/>
    </location>
</feature>
<dbReference type="EMBL" id="BLZA01000019">
    <property type="protein sequence ID" value="GHJ86870.1"/>
    <property type="molecule type" value="Genomic_DNA"/>
</dbReference>
<feature type="region of interest" description="Disordered" evidence="8">
    <location>
        <begin position="1"/>
        <end position="50"/>
    </location>
</feature>
<keyword evidence="1 5" id="KW-0547">Nucleotide-binding</keyword>
<dbReference type="InterPro" id="IPR027640">
    <property type="entry name" value="Kinesin-like_fam"/>
</dbReference>
<dbReference type="PROSITE" id="PS00411">
    <property type="entry name" value="KINESIN_MOTOR_1"/>
    <property type="match status" value="1"/>
</dbReference>
<keyword evidence="11" id="KW-1185">Reference proteome</keyword>
<evidence type="ECO:0000256" key="2">
    <source>
        <dbReference type="ARBA" id="ARBA00022840"/>
    </source>
</evidence>
<dbReference type="Pfam" id="PF00225">
    <property type="entry name" value="Kinesin"/>
    <property type="match status" value="1"/>
</dbReference>
<keyword evidence="3 7" id="KW-0175">Coiled coil</keyword>
<feature type="coiled-coil region" evidence="7">
    <location>
        <begin position="569"/>
        <end position="631"/>
    </location>
</feature>
<dbReference type="InterPro" id="IPR027417">
    <property type="entry name" value="P-loop_NTPase"/>
</dbReference>
<evidence type="ECO:0000256" key="5">
    <source>
        <dbReference type="PROSITE-ProRule" id="PRU00283"/>
    </source>
</evidence>
<comment type="similarity">
    <text evidence="5 6">Belongs to the TRAFAC class myosin-kinesin ATPase superfamily. Kinesin family.</text>
</comment>
<keyword evidence="4 5" id="KW-0505">Motor protein</keyword>
<dbReference type="AlphaFoldDB" id="A0A8H3TTC2"/>
<evidence type="ECO:0000256" key="1">
    <source>
        <dbReference type="ARBA" id="ARBA00022741"/>
    </source>
</evidence>
<feature type="coiled-coil region" evidence="7">
    <location>
        <begin position="395"/>
        <end position="467"/>
    </location>
</feature>
<feature type="region of interest" description="Disordered" evidence="8">
    <location>
        <begin position="753"/>
        <end position="819"/>
    </location>
</feature>
<gene>
    <name evidence="10" type="ORF">NliqN6_3272</name>
</gene>
<evidence type="ECO:0000256" key="6">
    <source>
        <dbReference type="RuleBase" id="RU000394"/>
    </source>
</evidence>
<dbReference type="SMART" id="SM00129">
    <property type="entry name" value="KISc"/>
    <property type="match status" value="1"/>
</dbReference>
<proteinExistence type="inferred from homology"/>